<sequence>MTRPTGIDPRGPRVAAGVTSVLLVVVLVLGGGVAGTLLLGLVAASFAIGATRGVSATWQAALFRAVVRPRLGPPAELEDPAPPRFAQLVGLVVTGAGVVLALLGVPAAVPVAAAVALAAAFLNAAFGFCLGCEIYTLGVRLRHRSTAA</sequence>
<keyword evidence="1" id="KW-0472">Membrane</keyword>
<dbReference type="PIRSF" id="PIRSF030042">
    <property type="entry name" value="UCP030042"/>
    <property type="match status" value="1"/>
</dbReference>
<reference evidence="3 4" key="1">
    <citation type="journal article" date="2009" name="Stand. Genomic Sci.">
        <title>Complete genome sequence of Beutenbergia cavernae type strain (HKI 0122).</title>
        <authorList>
            <person name="Land M."/>
            <person name="Pukall R."/>
            <person name="Abt B."/>
            <person name="Goker M."/>
            <person name="Rohde M."/>
            <person name="Glavina Del Rio T."/>
            <person name="Tice H."/>
            <person name="Copeland A."/>
            <person name="Cheng J.F."/>
            <person name="Lucas S."/>
            <person name="Chen F."/>
            <person name="Nolan M."/>
            <person name="Bruce D."/>
            <person name="Goodwin L."/>
            <person name="Pitluck S."/>
            <person name="Ivanova N."/>
            <person name="Mavromatis K."/>
            <person name="Ovchinnikova G."/>
            <person name="Pati A."/>
            <person name="Chen A."/>
            <person name="Palaniappan K."/>
            <person name="Hauser L."/>
            <person name="Chang Y.J."/>
            <person name="Jefferies C.C."/>
            <person name="Saunders E."/>
            <person name="Brettin T."/>
            <person name="Detter J.C."/>
            <person name="Han C."/>
            <person name="Chain P."/>
            <person name="Bristow J."/>
            <person name="Eisen J.A."/>
            <person name="Markowitz V."/>
            <person name="Hugenholtz P."/>
            <person name="Kyrpides N.C."/>
            <person name="Klenk H.P."/>
            <person name="Lapidus A."/>
        </authorList>
    </citation>
    <scope>NUCLEOTIDE SEQUENCE [LARGE SCALE GENOMIC DNA]</scope>
    <source>
        <strain evidence="4">ATCC BAA-8 / DSM 12333 / NBRC 16432</strain>
    </source>
</reference>
<evidence type="ECO:0000256" key="1">
    <source>
        <dbReference type="SAM" id="Phobius"/>
    </source>
</evidence>
<evidence type="ECO:0000313" key="3">
    <source>
        <dbReference type="EMBL" id="ACQ80362.1"/>
    </source>
</evidence>
<feature type="transmembrane region" description="Helical" evidence="1">
    <location>
        <begin position="20"/>
        <end position="48"/>
    </location>
</feature>
<dbReference type="InterPro" id="IPR025508">
    <property type="entry name" value="DUF4395"/>
</dbReference>
<dbReference type="HOGENOM" id="CLU_115719_1_0_11"/>
<evidence type="ECO:0000313" key="4">
    <source>
        <dbReference type="Proteomes" id="UP000007962"/>
    </source>
</evidence>
<feature type="transmembrane region" description="Helical" evidence="1">
    <location>
        <begin position="111"/>
        <end position="135"/>
    </location>
</feature>
<feature type="domain" description="DUF4395" evidence="2">
    <location>
        <begin position="7"/>
        <end position="140"/>
    </location>
</feature>
<dbReference type="EMBL" id="CP001618">
    <property type="protein sequence ID" value="ACQ80362.1"/>
    <property type="molecule type" value="Genomic_DNA"/>
</dbReference>
<dbReference type="eggNOG" id="ENOG5031D6V">
    <property type="taxonomic scope" value="Bacteria"/>
</dbReference>
<keyword evidence="1" id="KW-0812">Transmembrane</keyword>
<dbReference type="STRING" id="471853.Bcav_2109"/>
<organism evidence="3 4">
    <name type="scientific">Beutenbergia cavernae (strain ATCC BAA-8 / DSM 12333 / CCUG 43141 / JCM 11478 / NBRC 16432 / NCIMB 13614 / HKI 0122)</name>
    <dbReference type="NCBI Taxonomy" id="471853"/>
    <lineage>
        <taxon>Bacteria</taxon>
        <taxon>Bacillati</taxon>
        <taxon>Actinomycetota</taxon>
        <taxon>Actinomycetes</taxon>
        <taxon>Micrococcales</taxon>
        <taxon>Beutenbergiaceae</taxon>
        <taxon>Beutenbergia</taxon>
    </lineage>
</organism>
<dbReference type="AlphaFoldDB" id="C5C6F6"/>
<keyword evidence="4" id="KW-1185">Reference proteome</keyword>
<dbReference type="OrthoDB" id="345402at2"/>
<dbReference type="Pfam" id="PF14340">
    <property type="entry name" value="DUF4395"/>
    <property type="match status" value="1"/>
</dbReference>
<keyword evidence="1" id="KW-1133">Transmembrane helix</keyword>
<feature type="transmembrane region" description="Helical" evidence="1">
    <location>
        <begin position="85"/>
        <end position="105"/>
    </location>
</feature>
<protein>
    <recommendedName>
        <fullName evidence="2">DUF4395 domain-containing protein</fullName>
    </recommendedName>
</protein>
<dbReference type="InterPro" id="IPR016942">
    <property type="entry name" value="UCP030042"/>
</dbReference>
<accession>C5C6F6</accession>
<dbReference type="KEGG" id="bcv:Bcav_2109"/>
<dbReference type="Proteomes" id="UP000007962">
    <property type="component" value="Chromosome"/>
</dbReference>
<name>C5C6F6_BEUC1</name>
<dbReference type="RefSeq" id="WP_015882602.1">
    <property type="nucleotide sequence ID" value="NC_012669.1"/>
</dbReference>
<proteinExistence type="predicted"/>
<evidence type="ECO:0000259" key="2">
    <source>
        <dbReference type="Pfam" id="PF14340"/>
    </source>
</evidence>
<gene>
    <name evidence="3" type="ordered locus">Bcav_2109</name>
</gene>